<proteinExistence type="predicted"/>
<dbReference type="EMBL" id="BQKI01000077">
    <property type="protein sequence ID" value="GJN24977.1"/>
    <property type="molecule type" value="Genomic_DNA"/>
</dbReference>
<keyword evidence="2" id="KW-1185">Reference proteome</keyword>
<gene>
    <name evidence="1" type="primary">gb12756</name>
    <name evidence="1" type="ORF">PR202_gb12756</name>
</gene>
<evidence type="ECO:0000313" key="1">
    <source>
        <dbReference type="EMBL" id="GJN24977.1"/>
    </source>
</evidence>
<comment type="caution">
    <text evidence="1">The sequence shown here is derived from an EMBL/GenBank/DDBJ whole genome shotgun (WGS) entry which is preliminary data.</text>
</comment>
<name>A0AAV5EQB5_ELECO</name>
<sequence>MVPKRITNKRKVAKAMENLRWTKDIYGVATIQVIEQVLQLCNVLPELQLQIGVQDTHVWRLSPSGQYSASSAYEALFQGSTGFEPWERIWKT</sequence>
<evidence type="ECO:0000313" key="2">
    <source>
        <dbReference type="Proteomes" id="UP001054889"/>
    </source>
</evidence>
<protein>
    <submittedName>
        <fullName evidence="1">Uncharacterized protein</fullName>
    </submittedName>
</protein>
<dbReference type="Proteomes" id="UP001054889">
    <property type="component" value="Unassembled WGS sequence"/>
</dbReference>
<reference evidence="1" key="1">
    <citation type="journal article" date="2018" name="DNA Res.">
        <title>Multiple hybrid de novo genome assembly of finger millet, an orphan allotetraploid crop.</title>
        <authorList>
            <person name="Hatakeyama M."/>
            <person name="Aluri S."/>
            <person name="Balachadran M.T."/>
            <person name="Sivarajan S.R."/>
            <person name="Patrignani A."/>
            <person name="Gruter S."/>
            <person name="Poveda L."/>
            <person name="Shimizu-Inatsugi R."/>
            <person name="Baeten J."/>
            <person name="Francoijs K.J."/>
            <person name="Nataraja K.N."/>
            <person name="Reddy Y.A.N."/>
            <person name="Phadnis S."/>
            <person name="Ravikumar R.L."/>
            <person name="Schlapbach R."/>
            <person name="Sreeman S.M."/>
            <person name="Shimizu K.K."/>
        </authorList>
    </citation>
    <scope>NUCLEOTIDE SEQUENCE</scope>
</reference>
<dbReference type="AlphaFoldDB" id="A0AAV5EQB5"/>
<organism evidence="1 2">
    <name type="scientific">Eleusine coracana subsp. coracana</name>
    <dbReference type="NCBI Taxonomy" id="191504"/>
    <lineage>
        <taxon>Eukaryota</taxon>
        <taxon>Viridiplantae</taxon>
        <taxon>Streptophyta</taxon>
        <taxon>Embryophyta</taxon>
        <taxon>Tracheophyta</taxon>
        <taxon>Spermatophyta</taxon>
        <taxon>Magnoliopsida</taxon>
        <taxon>Liliopsida</taxon>
        <taxon>Poales</taxon>
        <taxon>Poaceae</taxon>
        <taxon>PACMAD clade</taxon>
        <taxon>Chloridoideae</taxon>
        <taxon>Cynodonteae</taxon>
        <taxon>Eleusininae</taxon>
        <taxon>Eleusine</taxon>
    </lineage>
</organism>
<reference evidence="1" key="2">
    <citation type="submission" date="2021-12" db="EMBL/GenBank/DDBJ databases">
        <title>Resequencing data analysis of finger millet.</title>
        <authorList>
            <person name="Hatakeyama M."/>
            <person name="Aluri S."/>
            <person name="Balachadran M.T."/>
            <person name="Sivarajan S.R."/>
            <person name="Poveda L."/>
            <person name="Shimizu-Inatsugi R."/>
            <person name="Schlapbach R."/>
            <person name="Sreeman S.M."/>
            <person name="Shimizu K.K."/>
        </authorList>
    </citation>
    <scope>NUCLEOTIDE SEQUENCE</scope>
</reference>
<accession>A0AAV5EQB5</accession>